<comment type="caution">
    <text evidence="3">The sequence shown here is derived from an EMBL/GenBank/DDBJ whole genome shotgun (WGS) entry which is preliminary data.</text>
</comment>
<dbReference type="InterPro" id="IPR029058">
    <property type="entry name" value="AB_hydrolase_fold"/>
</dbReference>
<keyword evidence="1" id="KW-0812">Transmembrane</keyword>
<dbReference type="PANTHER" id="PTHR12277:SF81">
    <property type="entry name" value="PROTEIN ABHD13"/>
    <property type="match status" value="1"/>
</dbReference>
<sequence>MASYLSYLRLPAIASSGIAFLASGLLYYKQNELIYPRYLPSGANTDEGVPRPTQFGISDYEDLRLPTPDGETLGAFFIRPSNKGLSRNVTILMFHGNAGNIGHRIPIAKVLEEEVGCNVLMLEYRGYGMSTGSPSEEGLMIDAQTALDYIRNRKDIKGTKIVVYGQSLGGAVAIQLVAKNQEARDVIGLILENTFTSIKKLIPSAFPPAKYIAWLCHQYWSSEDILPQITEVPILFISGLKDEIVPPSHMKQLLSVCRAKSITWRTIPNGSHNDTVAEPNYFQFIFDFIKEKALGENDEF</sequence>
<proteinExistence type="predicted"/>
<evidence type="ECO:0000259" key="2">
    <source>
        <dbReference type="Pfam" id="PF12146"/>
    </source>
</evidence>
<dbReference type="Pfam" id="PF12146">
    <property type="entry name" value="Hydrolase_4"/>
    <property type="match status" value="1"/>
</dbReference>
<dbReference type="SUPFAM" id="SSF53474">
    <property type="entry name" value="alpha/beta-Hydrolases"/>
    <property type="match status" value="1"/>
</dbReference>
<feature type="domain" description="Serine aminopeptidase S33" evidence="2">
    <location>
        <begin position="90"/>
        <end position="220"/>
    </location>
</feature>
<dbReference type="GO" id="GO:0016020">
    <property type="term" value="C:membrane"/>
    <property type="evidence" value="ECO:0007669"/>
    <property type="project" value="TreeGrafter"/>
</dbReference>
<evidence type="ECO:0000313" key="3">
    <source>
        <dbReference type="EMBL" id="CAF9935259.1"/>
    </source>
</evidence>
<dbReference type="Gene3D" id="3.40.50.1820">
    <property type="entry name" value="alpha/beta hydrolase"/>
    <property type="match status" value="1"/>
</dbReference>
<name>A0A8H3IZI0_9LECA</name>
<feature type="transmembrane region" description="Helical" evidence="1">
    <location>
        <begin position="6"/>
        <end position="28"/>
    </location>
</feature>
<accession>A0A8H3IZI0</accession>
<evidence type="ECO:0000313" key="4">
    <source>
        <dbReference type="Proteomes" id="UP000664534"/>
    </source>
</evidence>
<reference evidence="3" key="1">
    <citation type="submission" date="2021-03" db="EMBL/GenBank/DDBJ databases">
        <authorList>
            <person name="Tagirdzhanova G."/>
        </authorList>
    </citation>
    <scope>NUCLEOTIDE SEQUENCE</scope>
</reference>
<organism evidence="3 4">
    <name type="scientific">Imshaugia aleurites</name>
    <dbReference type="NCBI Taxonomy" id="172621"/>
    <lineage>
        <taxon>Eukaryota</taxon>
        <taxon>Fungi</taxon>
        <taxon>Dikarya</taxon>
        <taxon>Ascomycota</taxon>
        <taxon>Pezizomycotina</taxon>
        <taxon>Lecanoromycetes</taxon>
        <taxon>OSLEUM clade</taxon>
        <taxon>Lecanoromycetidae</taxon>
        <taxon>Lecanorales</taxon>
        <taxon>Lecanorineae</taxon>
        <taxon>Parmeliaceae</taxon>
        <taxon>Imshaugia</taxon>
    </lineage>
</organism>
<dbReference type="AlphaFoldDB" id="A0A8H3IZI0"/>
<keyword evidence="1" id="KW-1133">Transmembrane helix</keyword>
<dbReference type="PANTHER" id="PTHR12277">
    <property type="entry name" value="ALPHA/BETA HYDROLASE DOMAIN-CONTAINING PROTEIN"/>
    <property type="match status" value="1"/>
</dbReference>
<dbReference type="OrthoDB" id="10249433at2759"/>
<dbReference type="InterPro" id="IPR022742">
    <property type="entry name" value="Hydrolase_4"/>
</dbReference>
<dbReference type="EMBL" id="CAJPDT010000082">
    <property type="protein sequence ID" value="CAF9935259.1"/>
    <property type="molecule type" value="Genomic_DNA"/>
</dbReference>
<dbReference type="GO" id="GO:0008474">
    <property type="term" value="F:palmitoyl-(protein) hydrolase activity"/>
    <property type="evidence" value="ECO:0007669"/>
    <property type="project" value="TreeGrafter"/>
</dbReference>
<protein>
    <recommendedName>
        <fullName evidence="2">Serine aminopeptidase S33 domain-containing protein</fullName>
    </recommendedName>
</protein>
<keyword evidence="4" id="KW-1185">Reference proteome</keyword>
<gene>
    <name evidence="3" type="ORF">IMSHALPRED_010162</name>
</gene>
<dbReference type="Proteomes" id="UP000664534">
    <property type="component" value="Unassembled WGS sequence"/>
</dbReference>
<evidence type="ECO:0000256" key="1">
    <source>
        <dbReference type="SAM" id="Phobius"/>
    </source>
</evidence>
<keyword evidence="1" id="KW-0472">Membrane</keyword>